<dbReference type="InterPro" id="IPR035892">
    <property type="entry name" value="C2_domain_sf"/>
</dbReference>
<dbReference type="GO" id="GO:0005524">
    <property type="term" value="F:ATP binding"/>
    <property type="evidence" value="ECO:0007669"/>
    <property type="project" value="UniProtKB-KW"/>
</dbReference>
<evidence type="ECO:0000256" key="3">
    <source>
        <dbReference type="ARBA" id="ARBA00022777"/>
    </source>
</evidence>
<evidence type="ECO:0000259" key="6">
    <source>
        <dbReference type="PROSITE" id="PS50011"/>
    </source>
</evidence>
<accession>A0A8H3XNV8</accession>
<gene>
    <name evidence="7" type="ORF">F8M41_024753</name>
</gene>
<evidence type="ECO:0000313" key="7">
    <source>
        <dbReference type="EMBL" id="KAF0474129.1"/>
    </source>
</evidence>
<dbReference type="InterPro" id="IPR051681">
    <property type="entry name" value="Ser/Thr_Kinases-Pseudokinases"/>
</dbReference>
<dbReference type="Gene3D" id="1.10.510.10">
    <property type="entry name" value="Transferase(Phosphotransferase) domain 1"/>
    <property type="match status" value="1"/>
</dbReference>
<comment type="caution">
    <text evidence="7">The sequence shown here is derived from an EMBL/GenBank/DDBJ whole genome shotgun (WGS) entry which is preliminary data.</text>
</comment>
<protein>
    <submittedName>
        <fullName evidence="7">Kinase-like protein</fullName>
    </submittedName>
</protein>
<evidence type="ECO:0000259" key="5">
    <source>
        <dbReference type="PROSITE" id="PS50004"/>
    </source>
</evidence>
<dbReference type="InterPro" id="IPR000008">
    <property type="entry name" value="C2_dom"/>
</dbReference>
<dbReference type="SMART" id="SM00239">
    <property type="entry name" value="C2"/>
    <property type="match status" value="2"/>
</dbReference>
<dbReference type="InterPro" id="IPR000719">
    <property type="entry name" value="Prot_kinase_dom"/>
</dbReference>
<sequence>MAEFLEFPVGYFYIKPATSPLVSSTQNLVVDIDHPICFLSFNGWTDWTINRKVIIARQMNKRNNNMHNFDQLWSYEDGFLINKELQSCLEPESVKAGSRLYLQHRKIESQAANQKWVLTKEGHIKLKDKPFMLEAKEKCIALTDISSKILASQFIIMPLHPVKKGVPSVVIGVVRLELICAEGLLRNGCYVSDSNRNYNSYVQVYHADNYENIIAKTKVINDDPNPVWNEVHYLPVNYVGEIFILDLMTSNIIFEARRNCRLEITNELVKEVSEGIYEGTPDGINVWRRLSAGRIHYKAIFFPLEPLPRPTPEFLSNLEEKPLDRSTFYVLITLQAPNGGFPPSVKLANLFGYVSQKQLLKLYKSQCCEERILKINPTVWTTSMILWFLHFLLNEYKSEWGYIYYRAEQFISKEIADLEIEETVVATGRKAVRERFDITETESKINRITRETISITHVRLILKCQQNTGAYPLTDDLARSFGYENTKKLQTTFNTYKNTHSKSQKINPQIWSTIMVLYFYRYVAIDQKKEWYPTFERSYRWLWAQLKGNESDKQECFKIVSSFIKDYHDVKDDIMEMDHDFENEIAEIPSINNPQEFDQKPYGIARIEIISAKNLSQTDSNPYVKISNLATSWIYDDTRVIYNNCNPVWEQVFYIPVYNIHENLNLQIFNYNALLNDTLLGFYIFDLKSIIKEYPNNSYEVKKLKLDVNLIYEESNSGQLSFVADFFLLSELEDLEIITTTNVSIRHLYLLMAYQNQYGYFELTNTLARLFNFFSKKELIKAFSDFVQKDEKVRSLDNKIWGTLLVTSFLKVLLWKERCEWISAYNRAENWLNENVTDLEIEERLFNYSNKFVIQHFNVTQWIDETQQRSVGVLEYHIKSLPYDSLENCEAEGTILSSNNRKVFFTEYNRTMVFHKITFSQIYSLYAFIKGLKQYRKVELHENILKFIAIFKQSVDEVEYLCEYAYDGTLCKYLNQNFHTINWKDKLHFAKQIVSAIKLLHENDIIHMNLNSESIFVHKGNIKINIFKFQNEKFKFPQYVDPHFLQNSKTYILNKSSDVYSIGVLLWEISSCTIPFESELPCNHSLLDAIIQGKRESAVFGTPKEYVTIYTKCWQHEQSLRPTVQDVYTALTSITYNNSTEKKIDVKYDMNHMLDPLNYFDDWHNEATKELKLISSIISTLKKNING</sequence>
<keyword evidence="2" id="KW-0547">Nucleotide-binding</keyword>
<proteinExistence type="predicted"/>
<dbReference type="PROSITE" id="PS50011">
    <property type="entry name" value="PROTEIN_KINASE_DOM"/>
    <property type="match status" value="1"/>
</dbReference>
<organism evidence="7 8">
    <name type="scientific">Gigaspora margarita</name>
    <dbReference type="NCBI Taxonomy" id="4874"/>
    <lineage>
        <taxon>Eukaryota</taxon>
        <taxon>Fungi</taxon>
        <taxon>Fungi incertae sedis</taxon>
        <taxon>Mucoromycota</taxon>
        <taxon>Glomeromycotina</taxon>
        <taxon>Glomeromycetes</taxon>
        <taxon>Diversisporales</taxon>
        <taxon>Gigasporaceae</taxon>
        <taxon>Gigaspora</taxon>
    </lineage>
</organism>
<reference evidence="7 8" key="1">
    <citation type="journal article" date="2019" name="Environ. Microbiol.">
        <title>At the nexus of three kingdoms: the genome of the mycorrhizal fungus Gigaspora margarita provides insights into plant, endobacterial and fungal interactions.</title>
        <authorList>
            <person name="Venice F."/>
            <person name="Ghignone S."/>
            <person name="Salvioli di Fossalunga A."/>
            <person name="Amselem J."/>
            <person name="Novero M."/>
            <person name="Xianan X."/>
            <person name="Sedzielewska Toro K."/>
            <person name="Morin E."/>
            <person name="Lipzen A."/>
            <person name="Grigoriev I.V."/>
            <person name="Henrissat B."/>
            <person name="Martin F.M."/>
            <person name="Bonfante P."/>
        </authorList>
    </citation>
    <scope>NUCLEOTIDE SEQUENCE [LARGE SCALE GENOMIC DNA]</scope>
    <source>
        <strain evidence="7 8">BEG34</strain>
    </source>
</reference>
<keyword evidence="8" id="KW-1185">Reference proteome</keyword>
<dbReference type="EMBL" id="WTPW01000857">
    <property type="protein sequence ID" value="KAF0474129.1"/>
    <property type="molecule type" value="Genomic_DNA"/>
</dbReference>
<keyword evidence="4" id="KW-0067">ATP-binding</keyword>
<dbReference type="InterPro" id="IPR001245">
    <property type="entry name" value="Ser-Thr/Tyr_kinase_cat_dom"/>
</dbReference>
<evidence type="ECO:0000256" key="1">
    <source>
        <dbReference type="ARBA" id="ARBA00022679"/>
    </source>
</evidence>
<dbReference type="GO" id="GO:0004674">
    <property type="term" value="F:protein serine/threonine kinase activity"/>
    <property type="evidence" value="ECO:0007669"/>
    <property type="project" value="TreeGrafter"/>
</dbReference>
<dbReference type="InterPro" id="IPR035992">
    <property type="entry name" value="Ricin_B-like_lectins"/>
</dbReference>
<dbReference type="SUPFAM" id="SSF50370">
    <property type="entry name" value="Ricin B-like lectins"/>
    <property type="match status" value="1"/>
</dbReference>
<dbReference type="AlphaFoldDB" id="A0A8H3XNV8"/>
<dbReference type="Gene3D" id="2.60.40.150">
    <property type="entry name" value="C2 domain"/>
    <property type="match status" value="2"/>
</dbReference>
<feature type="domain" description="C2" evidence="5">
    <location>
        <begin position="585"/>
        <end position="701"/>
    </location>
</feature>
<evidence type="ECO:0000256" key="2">
    <source>
        <dbReference type="ARBA" id="ARBA00022741"/>
    </source>
</evidence>
<keyword evidence="1" id="KW-0808">Transferase</keyword>
<name>A0A8H3XNV8_GIGMA</name>
<feature type="domain" description="Protein kinase" evidence="6">
    <location>
        <begin position="889"/>
        <end position="1134"/>
    </location>
</feature>
<dbReference type="Pfam" id="PF00168">
    <property type="entry name" value="C2"/>
    <property type="match status" value="2"/>
</dbReference>
<dbReference type="SUPFAM" id="SSF49562">
    <property type="entry name" value="C2 domain (Calcium/lipid-binding domain, CaLB)"/>
    <property type="match status" value="2"/>
</dbReference>
<evidence type="ECO:0000313" key="8">
    <source>
        <dbReference type="Proteomes" id="UP000439903"/>
    </source>
</evidence>
<dbReference type="Pfam" id="PF07714">
    <property type="entry name" value="PK_Tyr_Ser-Thr"/>
    <property type="match status" value="1"/>
</dbReference>
<dbReference type="InterPro" id="IPR011009">
    <property type="entry name" value="Kinase-like_dom_sf"/>
</dbReference>
<dbReference type="PROSITE" id="PS50004">
    <property type="entry name" value="C2"/>
    <property type="match status" value="1"/>
</dbReference>
<dbReference type="Proteomes" id="UP000439903">
    <property type="component" value="Unassembled WGS sequence"/>
</dbReference>
<dbReference type="SUPFAM" id="SSF56112">
    <property type="entry name" value="Protein kinase-like (PK-like)"/>
    <property type="match status" value="1"/>
</dbReference>
<keyword evidence="3 7" id="KW-0418">Kinase</keyword>
<evidence type="ECO:0000256" key="4">
    <source>
        <dbReference type="ARBA" id="ARBA00022840"/>
    </source>
</evidence>
<dbReference type="OrthoDB" id="9895617at2759"/>
<dbReference type="PANTHER" id="PTHR44329:SF288">
    <property type="entry name" value="MITOGEN-ACTIVATED PROTEIN KINASE KINASE KINASE 20"/>
    <property type="match status" value="1"/>
</dbReference>
<dbReference type="PANTHER" id="PTHR44329">
    <property type="entry name" value="SERINE/THREONINE-PROTEIN KINASE TNNI3K-RELATED"/>
    <property type="match status" value="1"/>
</dbReference>